<comment type="caution">
    <text evidence="1">The sequence shown here is derived from an EMBL/GenBank/DDBJ whole genome shotgun (WGS) entry which is preliminary data.</text>
</comment>
<dbReference type="Proteomes" id="UP000236370">
    <property type="component" value="Unassembled WGS sequence"/>
</dbReference>
<proteinExistence type="predicted"/>
<organism evidence="1 2">
    <name type="scientific">Pan troglodytes</name>
    <name type="common">Chimpanzee</name>
    <dbReference type="NCBI Taxonomy" id="9598"/>
    <lineage>
        <taxon>Eukaryota</taxon>
        <taxon>Metazoa</taxon>
        <taxon>Chordata</taxon>
        <taxon>Craniata</taxon>
        <taxon>Vertebrata</taxon>
        <taxon>Euteleostomi</taxon>
        <taxon>Mammalia</taxon>
        <taxon>Eutheria</taxon>
        <taxon>Euarchontoglires</taxon>
        <taxon>Primates</taxon>
        <taxon>Haplorrhini</taxon>
        <taxon>Catarrhini</taxon>
        <taxon>Hominidae</taxon>
        <taxon>Pan</taxon>
    </lineage>
</organism>
<dbReference type="EMBL" id="NBAG03000222">
    <property type="protein sequence ID" value="PNI75953.1"/>
    <property type="molecule type" value="Genomic_DNA"/>
</dbReference>
<accession>A0A2J8NW01</accession>
<evidence type="ECO:0000313" key="2">
    <source>
        <dbReference type="Proteomes" id="UP000236370"/>
    </source>
</evidence>
<evidence type="ECO:0000313" key="1">
    <source>
        <dbReference type="EMBL" id="PNI75953.1"/>
    </source>
</evidence>
<gene>
    <name evidence="1" type="ORF">CK820_G0007597</name>
</gene>
<protein>
    <submittedName>
        <fullName evidence="1">SEPSECS isoform 4</fullName>
    </submittedName>
</protein>
<sequence length="112" mass="12324">MNRESFAAGERLVSPAYVRQGCEARRSHEHLIRLLLEKSLALSPRLECSVAISAHCSLRLPGSRHSPASASRVAGTTGARHHTRASVQRMAGMKVHLNSFYMNLQSWTATIS</sequence>
<reference evidence="1 2" key="1">
    <citation type="submission" date="2017-12" db="EMBL/GenBank/DDBJ databases">
        <title>High-resolution comparative analysis of great ape genomes.</title>
        <authorList>
            <person name="Pollen A."/>
            <person name="Hastie A."/>
            <person name="Hormozdiari F."/>
            <person name="Dougherty M."/>
            <person name="Liu R."/>
            <person name="Chaisson M."/>
            <person name="Hoppe E."/>
            <person name="Hill C."/>
            <person name="Pang A."/>
            <person name="Hillier L."/>
            <person name="Baker C."/>
            <person name="Armstrong J."/>
            <person name="Shendure J."/>
            <person name="Paten B."/>
            <person name="Wilson R."/>
            <person name="Chao H."/>
            <person name="Schneider V."/>
            <person name="Ventura M."/>
            <person name="Kronenberg Z."/>
            <person name="Murali S."/>
            <person name="Gordon D."/>
            <person name="Cantsilieris S."/>
            <person name="Munson K."/>
            <person name="Nelson B."/>
            <person name="Raja A."/>
            <person name="Underwood J."/>
            <person name="Diekhans M."/>
            <person name="Fiddes I."/>
            <person name="Haussler D."/>
            <person name="Eichler E."/>
        </authorList>
    </citation>
    <scope>NUCLEOTIDE SEQUENCE [LARGE SCALE GENOMIC DNA]</scope>
    <source>
        <strain evidence="1">Yerkes chimp pedigree #C0471</strain>
    </source>
</reference>
<dbReference type="PANTHER" id="PTHR12138:SF75">
    <property type="entry name" value="SECRETED PROTEIN"/>
    <property type="match status" value="1"/>
</dbReference>
<name>A0A2J8NW01_PANTR</name>
<dbReference type="PANTHER" id="PTHR12138">
    <property type="entry name" value="PRIMATE-EXPANDED PROTEIN FAMILY"/>
    <property type="match status" value="1"/>
</dbReference>
<dbReference type="AlphaFoldDB" id="A0A2J8NW01"/>